<evidence type="ECO:0000313" key="2">
    <source>
        <dbReference type="Proteomes" id="UP000238169"/>
    </source>
</evidence>
<dbReference type="AlphaFoldDB" id="A0A2U3I213"/>
<evidence type="ECO:0000313" key="1">
    <source>
        <dbReference type="EMBL" id="SPB14111.1"/>
    </source>
</evidence>
<keyword evidence="2" id="KW-1185">Reference proteome</keyword>
<sequence>MASSIVSHRLALIPLEADLSNVFESDDPPLMSLARLDELGTACSNYLVESACLFGSSSMYLEC</sequence>
<gene>
    <name evidence="1" type="ORF">NOV72_01360</name>
</gene>
<proteinExistence type="predicted"/>
<dbReference type="Proteomes" id="UP000238169">
    <property type="component" value="Unassembled WGS sequence"/>
</dbReference>
<accession>A0A2U3I213</accession>
<protein>
    <submittedName>
        <fullName evidence="1">Uncharacterized protein</fullName>
    </submittedName>
</protein>
<reference evidence="2" key="1">
    <citation type="submission" date="2018-01" db="EMBL/GenBank/DDBJ databases">
        <authorList>
            <person name="Peeters C."/>
        </authorList>
    </citation>
    <scope>NUCLEOTIDE SEQUENCE [LARGE SCALE GENOMIC DNA]</scope>
</reference>
<dbReference type="RefSeq" id="WP_106853845.1">
    <property type="nucleotide sequence ID" value="NZ_OGTP01000003.1"/>
</dbReference>
<dbReference type="EMBL" id="OGTP01000003">
    <property type="protein sequence ID" value="SPB14111.1"/>
    <property type="molecule type" value="Genomic_DNA"/>
</dbReference>
<name>A0A2U3I213_9BURK</name>
<organism evidence="1 2">
    <name type="scientific">Caballeronia novacaledonica</name>
    <dbReference type="NCBI Taxonomy" id="1544861"/>
    <lineage>
        <taxon>Bacteria</taxon>
        <taxon>Pseudomonadati</taxon>
        <taxon>Pseudomonadota</taxon>
        <taxon>Betaproteobacteria</taxon>
        <taxon>Burkholderiales</taxon>
        <taxon>Burkholderiaceae</taxon>
        <taxon>Caballeronia</taxon>
    </lineage>
</organism>